<sequence>MKVTKVVMLKIQEVIGLENTFRTLDDEKKRRIINSALEEFSLNKYEKASTNAIVKNAGISKGSLFQYFANKQALYDYLGAFTIEVMLEAIQKEMGFRERDLFERIRKIALIKIGVAAEYPYIIPFSKVMYEQISVDEIKKKVEAEYPNIYENMYFKNIDFGLFKEDMDIHKSIEIVQWTLERIMDDYMKDILARDKAINMEELRLLIDSYLSTLKKAFYK</sequence>
<keyword evidence="5" id="KW-1185">Reference proteome</keyword>
<dbReference type="Proteomes" id="UP000683246">
    <property type="component" value="Chromosome"/>
</dbReference>
<gene>
    <name evidence="4" type="ORF">HZI73_08680</name>
</gene>
<dbReference type="InterPro" id="IPR001647">
    <property type="entry name" value="HTH_TetR"/>
</dbReference>
<protein>
    <submittedName>
        <fullName evidence="4">TetR/AcrR family transcriptional regulator</fullName>
    </submittedName>
</protein>
<evidence type="ECO:0000313" key="4">
    <source>
        <dbReference type="EMBL" id="QUI22371.1"/>
    </source>
</evidence>
<evidence type="ECO:0000256" key="2">
    <source>
        <dbReference type="PROSITE-ProRule" id="PRU00335"/>
    </source>
</evidence>
<dbReference type="InterPro" id="IPR009057">
    <property type="entry name" value="Homeodomain-like_sf"/>
</dbReference>
<evidence type="ECO:0000313" key="5">
    <source>
        <dbReference type="Proteomes" id="UP000683246"/>
    </source>
</evidence>
<dbReference type="EMBL" id="CP058649">
    <property type="protein sequence ID" value="QUI22371.1"/>
    <property type="molecule type" value="Genomic_DNA"/>
</dbReference>
<dbReference type="AlphaFoldDB" id="A0A8J8MIY8"/>
<evidence type="ECO:0000259" key="3">
    <source>
        <dbReference type="PROSITE" id="PS50977"/>
    </source>
</evidence>
<accession>A0A8J8MIY8</accession>
<feature type="domain" description="HTH tetR-type" evidence="3">
    <location>
        <begin position="26"/>
        <end position="86"/>
    </location>
</feature>
<name>A0A8J8MIY8_9FIRM</name>
<dbReference type="PRINTS" id="PR00455">
    <property type="entry name" value="HTHTETR"/>
</dbReference>
<dbReference type="SUPFAM" id="SSF46689">
    <property type="entry name" value="Homeodomain-like"/>
    <property type="match status" value="1"/>
</dbReference>
<reference evidence="4" key="1">
    <citation type="submission" date="2020-07" db="EMBL/GenBank/DDBJ databases">
        <title>Vallitalea pronyensis genome.</title>
        <authorList>
            <person name="Postec A."/>
        </authorList>
    </citation>
    <scope>NUCLEOTIDE SEQUENCE</scope>
    <source>
        <strain evidence="4">FatNI3</strain>
    </source>
</reference>
<feature type="DNA-binding region" description="H-T-H motif" evidence="2">
    <location>
        <begin position="49"/>
        <end position="68"/>
    </location>
</feature>
<dbReference type="InterPro" id="IPR036271">
    <property type="entry name" value="Tet_transcr_reg_TetR-rel_C_sf"/>
</dbReference>
<dbReference type="PANTHER" id="PTHR43479">
    <property type="entry name" value="ACREF/ENVCD OPERON REPRESSOR-RELATED"/>
    <property type="match status" value="1"/>
</dbReference>
<dbReference type="Pfam" id="PF00440">
    <property type="entry name" value="TetR_N"/>
    <property type="match status" value="1"/>
</dbReference>
<dbReference type="GO" id="GO:0003677">
    <property type="term" value="F:DNA binding"/>
    <property type="evidence" value="ECO:0007669"/>
    <property type="project" value="UniProtKB-UniRule"/>
</dbReference>
<evidence type="ECO:0000256" key="1">
    <source>
        <dbReference type="ARBA" id="ARBA00023125"/>
    </source>
</evidence>
<keyword evidence="1 2" id="KW-0238">DNA-binding</keyword>
<dbReference type="PANTHER" id="PTHR43479:SF11">
    <property type="entry name" value="ACREF_ENVCD OPERON REPRESSOR-RELATED"/>
    <property type="match status" value="1"/>
</dbReference>
<dbReference type="SUPFAM" id="SSF48498">
    <property type="entry name" value="Tetracyclin repressor-like, C-terminal domain"/>
    <property type="match status" value="1"/>
</dbReference>
<dbReference type="InterPro" id="IPR050624">
    <property type="entry name" value="HTH-type_Tx_Regulator"/>
</dbReference>
<dbReference type="Gene3D" id="1.10.357.10">
    <property type="entry name" value="Tetracycline Repressor, domain 2"/>
    <property type="match status" value="1"/>
</dbReference>
<dbReference type="KEGG" id="vpy:HZI73_08680"/>
<dbReference type="RefSeq" id="WP_212697855.1">
    <property type="nucleotide sequence ID" value="NZ_CP058649.1"/>
</dbReference>
<organism evidence="4 5">
    <name type="scientific">Vallitalea pronyensis</name>
    <dbReference type="NCBI Taxonomy" id="1348613"/>
    <lineage>
        <taxon>Bacteria</taxon>
        <taxon>Bacillati</taxon>
        <taxon>Bacillota</taxon>
        <taxon>Clostridia</taxon>
        <taxon>Lachnospirales</taxon>
        <taxon>Vallitaleaceae</taxon>
        <taxon>Vallitalea</taxon>
    </lineage>
</organism>
<dbReference type="PROSITE" id="PS50977">
    <property type="entry name" value="HTH_TETR_2"/>
    <property type="match status" value="1"/>
</dbReference>
<proteinExistence type="predicted"/>